<dbReference type="OrthoDB" id="9808093at2"/>
<comment type="catalytic activity">
    <reaction evidence="4 5">
        <text>an acyl phosphate + H2O = a carboxylate + phosphate + H(+)</text>
        <dbReference type="Rhea" id="RHEA:14965"/>
        <dbReference type="ChEBI" id="CHEBI:15377"/>
        <dbReference type="ChEBI" id="CHEBI:15378"/>
        <dbReference type="ChEBI" id="CHEBI:29067"/>
        <dbReference type="ChEBI" id="CHEBI:43474"/>
        <dbReference type="ChEBI" id="CHEBI:59918"/>
        <dbReference type="EC" id="3.6.1.7"/>
    </reaction>
</comment>
<name>A0A0R1PF96_9LACO</name>
<evidence type="ECO:0000256" key="1">
    <source>
        <dbReference type="ARBA" id="ARBA00005614"/>
    </source>
</evidence>
<dbReference type="RefSeq" id="WP_057751704.1">
    <property type="nucleotide sequence ID" value="NZ_AZER01000016.1"/>
</dbReference>
<organism evidence="8 9">
    <name type="scientific">Limosilactobacillus frumenti DSM 13145</name>
    <dbReference type="NCBI Taxonomy" id="1423746"/>
    <lineage>
        <taxon>Bacteria</taxon>
        <taxon>Bacillati</taxon>
        <taxon>Bacillota</taxon>
        <taxon>Bacilli</taxon>
        <taxon>Lactobacillales</taxon>
        <taxon>Lactobacillaceae</taxon>
        <taxon>Limosilactobacillus</taxon>
    </lineage>
</organism>
<reference evidence="8 9" key="1">
    <citation type="journal article" date="2015" name="Genome Announc.">
        <title>Expanding the biotechnology potential of lactobacilli through comparative genomics of 213 strains and associated genera.</title>
        <authorList>
            <person name="Sun Z."/>
            <person name="Harris H.M."/>
            <person name="McCann A."/>
            <person name="Guo C."/>
            <person name="Argimon S."/>
            <person name="Zhang W."/>
            <person name="Yang X."/>
            <person name="Jeffery I.B."/>
            <person name="Cooney J.C."/>
            <person name="Kagawa T.F."/>
            <person name="Liu W."/>
            <person name="Song Y."/>
            <person name="Salvetti E."/>
            <person name="Wrobel A."/>
            <person name="Rasinkangas P."/>
            <person name="Parkhill J."/>
            <person name="Rea M.C."/>
            <person name="O'Sullivan O."/>
            <person name="Ritari J."/>
            <person name="Douillard F.P."/>
            <person name="Paul Ross R."/>
            <person name="Yang R."/>
            <person name="Briner A.E."/>
            <person name="Felis G.E."/>
            <person name="de Vos W.M."/>
            <person name="Barrangou R."/>
            <person name="Klaenhammer T.R."/>
            <person name="Caufield P.W."/>
            <person name="Cui Y."/>
            <person name="Zhang H."/>
            <person name="O'Toole P.W."/>
        </authorList>
    </citation>
    <scope>NUCLEOTIDE SEQUENCE [LARGE SCALE GENOMIC DNA]</scope>
    <source>
        <strain evidence="8 9">DSM 13145</strain>
    </source>
</reference>
<feature type="active site" evidence="5">
    <location>
        <position position="36"/>
    </location>
</feature>
<dbReference type="Proteomes" id="UP000051445">
    <property type="component" value="Unassembled WGS sequence"/>
</dbReference>
<evidence type="ECO:0000256" key="4">
    <source>
        <dbReference type="ARBA" id="ARBA00047645"/>
    </source>
</evidence>
<comment type="caution">
    <text evidence="8">The sequence shown here is derived from an EMBL/GenBank/DDBJ whole genome shotgun (WGS) entry which is preliminary data.</text>
</comment>
<dbReference type="Gene3D" id="3.30.70.100">
    <property type="match status" value="1"/>
</dbReference>
<dbReference type="PANTHER" id="PTHR47268">
    <property type="entry name" value="ACYLPHOSPHATASE"/>
    <property type="match status" value="1"/>
</dbReference>
<dbReference type="InterPro" id="IPR036046">
    <property type="entry name" value="Acylphosphatase-like_dom_sf"/>
</dbReference>
<keyword evidence="5" id="KW-0378">Hydrolase</keyword>
<dbReference type="InterPro" id="IPR001792">
    <property type="entry name" value="Acylphosphatase-like_dom"/>
</dbReference>
<dbReference type="InterPro" id="IPR020456">
    <property type="entry name" value="Acylphosphatase"/>
</dbReference>
<evidence type="ECO:0000256" key="3">
    <source>
        <dbReference type="ARBA" id="ARBA00015991"/>
    </source>
</evidence>
<accession>A0A0R1PF96</accession>
<proteinExistence type="inferred from homology"/>
<feature type="active site" evidence="5">
    <location>
        <position position="18"/>
    </location>
</feature>
<dbReference type="AlphaFoldDB" id="A0A0R1PF96"/>
<dbReference type="GO" id="GO:0003998">
    <property type="term" value="F:acylphosphatase activity"/>
    <property type="evidence" value="ECO:0007669"/>
    <property type="project" value="UniProtKB-EC"/>
</dbReference>
<feature type="domain" description="Acylphosphatase-like" evidence="7">
    <location>
        <begin position="3"/>
        <end position="90"/>
    </location>
</feature>
<gene>
    <name evidence="8" type="ORF">FD27_GL001147</name>
</gene>
<evidence type="ECO:0000256" key="6">
    <source>
        <dbReference type="RuleBase" id="RU004168"/>
    </source>
</evidence>
<dbReference type="PROSITE" id="PS51160">
    <property type="entry name" value="ACYLPHOSPHATASE_3"/>
    <property type="match status" value="1"/>
</dbReference>
<dbReference type="EC" id="3.6.1.7" evidence="2 5"/>
<evidence type="ECO:0000256" key="5">
    <source>
        <dbReference type="PROSITE-ProRule" id="PRU00520"/>
    </source>
</evidence>
<dbReference type="PATRIC" id="fig|1423746.3.peg.1168"/>
<evidence type="ECO:0000313" key="9">
    <source>
        <dbReference type="Proteomes" id="UP000051445"/>
    </source>
</evidence>
<keyword evidence="9" id="KW-1185">Reference proteome</keyword>
<dbReference type="STRING" id="1423746.FD27_GL001147"/>
<dbReference type="PANTHER" id="PTHR47268:SF4">
    <property type="entry name" value="ACYLPHOSPHATASE"/>
    <property type="match status" value="1"/>
</dbReference>
<comment type="similarity">
    <text evidence="1 6">Belongs to the acylphosphatase family.</text>
</comment>
<evidence type="ECO:0000259" key="7">
    <source>
        <dbReference type="PROSITE" id="PS51160"/>
    </source>
</evidence>
<dbReference type="EMBL" id="AZER01000016">
    <property type="protein sequence ID" value="KRL27387.1"/>
    <property type="molecule type" value="Genomic_DNA"/>
</dbReference>
<sequence length="90" mass="10237">MKHYQLTAYGQVQGVGFRWGVYQYASQRPISGYVQNMMDGTVIIDCQANEQVLEALIAFIKHGPTPYARVIQLDQHELPVDPQLTDFSIH</sequence>
<dbReference type="Pfam" id="PF00708">
    <property type="entry name" value="Acylphosphatase"/>
    <property type="match status" value="1"/>
</dbReference>
<dbReference type="SUPFAM" id="SSF54975">
    <property type="entry name" value="Acylphosphatase/BLUF domain-like"/>
    <property type="match status" value="1"/>
</dbReference>
<evidence type="ECO:0000256" key="2">
    <source>
        <dbReference type="ARBA" id="ARBA00012150"/>
    </source>
</evidence>
<protein>
    <recommendedName>
        <fullName evidence="3 5">acylphosphatase</fullName>
        <ecNumber evidence="2 5">3.6.1.7</ecNumber>
    </recommendedName>
</protein>
<evidence type="ECO:0000313" key="8">
    <source>
        <dbReference type="EMBL" id="KRL27387.1"/>
    </source>
</evidence>